<keyword evidence="2" id="KW-1185">Reference proteome</keyword>
<organism evidence="1 2">
    <name type="scientific">Sulfitobacter porphyrae</name>
    <dbReference type="NCBI Taxonomy" id="1246864"/>
    <lineage>
        <taxon>Bacteria</taxon>
        <taxon>Pseudomonadati</taxon>
        <taxon>Pseudomonadota</taxon>
        <taxon>Alphaproteobacteria</taxon>
        <taxon>Rhodobacterales</taxon>
        <taxon>Roseobacteraceae</taxon>
        <taxon>Sulfitobacter</taxon>
    </lineage>
</organism>
<accession>A0ABW2B6T0</accession>
<dbReference type="Gene3D" id="1.10.357.10">
    <property type="entry name" value="Tetracycline Repressor, domain 2"/>
    <property type="match status" value="1"/>
</dbReference>
<protein>
    <submittedName>
        <fullName evidence="1">Uncharacterized protein</fullName>
    </submittedName>
</protein>
<sequence>MHLLVGDQQIRRIIGTLPAPGEAQVAAQARIAMAQFMALCAP</sequence>
<dbReference type="EMBL" id="JBHSWG010000001">
    <property type="protein sequence ID" value="MFC6761122.1"/>
    <property type="molecule type" value="Genomic_DNA"/>
</dbReference>
<dbReference type="Proteomes" id="UP001596353">
    <property type="component" value="Unassembled WGS sequence"/>
</dbReference>
<comment type="caution">
    <text evidence="1">The sequence shown here is derived from an EMBL/GenBank/DDBJ whole genome shotgun (WGS) entry which is preliminary data.</text>
</comment>
<proteinExistence type="predicted"/>
<name>A0ABW2B6T0_9RHOB</name>
<gene>
    <name evidence="1" type="ORF">ACFQFQ_19200</name>
</gene>
<evidence type="ECO:0000313" key="1">
    <source>
        <dbReference type="EMBL" id="MFC6761122.1"/>
    </source>
</evidence>
<evidence type="ECO:0000313" key="2">
    <source>
        <dbReference type="Proteomes" id="UP001596353"/>
    </source>
</evidence>
<reference evidence="2" key="1">
    <citation type="journal article" date="2019" name="Int. J. Syst. Evol. Microbiol.">
        <title>The Global Catalogue of Microorganisms (GCM) 10K type strain sequencing project: providing services to taxonomists for standard genome sequencing and annotation.</title>
        <authorList>
            <consortium name="The Broad Institute Genomics Platform"/>
            <consortium name="The Broad Institute Genome Sequencing Center for Infectious Disease"/>
            <person name="Wu L."/>
            <person name="Ma J."/>
        </authorList>
    </citation>
    <scope>NUCLEOTIDE SEQUENCE [LARGE SCALE GENOMIC DNA]</scope>
    <source>
        <strain evidence="2">CCUG 66188</strain>
    </source>
</reference>